<dbReference type="RefSeq" id="XP_038045506.1">
    <property type="nucleotide sequence ID" value="XM_038189578.1"/>
</dbReference>
<dbReference type="GeneID" id="119720058"/>
<dbReference type="InterPro" id="IPR000719">
    <property type="entry name" value="Prot_kinase_dom"/>
</dbReference>
<dbReference type="InterPro" id="IPR011009">
    <property type="entry name" value="Kinase-like_dom_sf"/>
</dbReference>
<sequence>MNPTTPGTRSAKNRATTSQEVDDHGGDRPVRMSPSLASRETQLGGDRPVRMSPSTSSSITQQLPRQVLGNFPVVSLSPLGFYRLIGTPDSDPQNLSRQGGARPGRMSPSDETKDGPRLRILSRQPANPPDPVQTGSKGPAASTSIQDQARAGLRAAFFEAQPSAPVKLPRGETTKQQVPLRKARQTTQLEARQQTGESSRTTRAKDTKVRFDPTSTAEQPTGVTIQHPRDGRSSPQQTTAYTGTVAPAIPDVNATLTTPPAPSGAAPPSTPRKCTRKRKHLGVILSPPTETSKRMRTSSPLSDEEEPETMTAKQHVTIGVQTGSMIMTGNMGRTSPHETTVKRRRESPCQPTLPFKKRKFESVTSLESHDNRPSTSQTSESVDCLPRKHNHNQQRSRGIHPRCAFIRSILPPIPPSRQTTRVPTPERPLRGFTSETITQLMGLVHQVSCKRKLNIGPMPSPEEGPSPNKKPKSSTESSPTPPAPSPISPINIPCLDPGDVESVLNDQGCPVSLGAGDFGEVLLMRKKSDGGLLAVKRLKCSNCPQKAYREMLVEIKAMMAVSGLKEFPRFMGIVDESTFAMEFVGDSRTYSAKSVHSCMLDRSILTIADRARVSIDITRGLMELHQSGWLHNDLHNGNALVCTDSTSCQPTAKIIDMGKASKISNPPPPNRFCKNVKAYYYKNCQQIAPDIVEGISQVSEASDVYSLGILLKDIALNIRDLKYVRNLGIRCCHKNPARRPTLATVLGDLKKFQEKLTARKIKETQTKYQRR</sequence>
<feature type="region of interest" description="Disordered" evidence="4">
    <location>
        <begin position="160"/>
        <end position="239"/>
    </location>
</feature>
<organism evidence="6 7">
    <name type="scientific">Patiria miniata</name>
    <name type="common">Bat star</name>
    <name type="synonym">Asterina miniata</name>
    <dbReference type="NCBI Taxonomy" id="46514"/>
    <lineage>
        <taxon>Eukaryota</taxon>
        <taxon>Metazoa</taxon>
        <taxon>Echinodermata</taxon>
        <taxon>Eleutherozoa</taxon>
        <taxon>Asterozoa</taxon>
        <taxon>Asteroidea</taxon>
        <taxon>Valvatacea</taxon>
        <taxon>Valvatida</taxon>
        <taxon>Asterinidae</taxon>
        <taxon>Patiria</taxon>
    </lineage>
</organism>
<feature type="domain" description="Protein kinase" evidence="5">
    <location>
        <begin position="507"/>
        <end position="771"/>
    </location>
</feature>
<keyword evidence="1 3" id="KW-0547">Nucleotide-binding</keyword>
<feature type="compositionally biased region" description="Polar residues" evidence="4">
    <location>
        <begin position="1"/>
        <end position="19"/>
    </location>
</feature>
<feature type="binding site" evidence="3">
    <location>
        <position position="536"/>
    </location>
    <ligand>
        <name>ATP</name>
        <dbReference type="ChEBI" id="CHEBI:30616"/>
    </ligand>
</feature>
<dbReference type="PANTHER" id="PTHR44329">
    <property type="entry name" value="SERINE/THREONINE-PROTEIN KINASE TNNI3K-RELATED"/>
    <property type="match status" value="1"/>
</dbReference>
<evidence type="ECO:0000256" key="1">
    <source>
        <dbReference type="ARBA" id="ARBA00022741"/>
    </source>
</evidence>
<feature type="compositionally biased region" description="Polar residues" evidence="4">
    <location>
        <begin position="185"/>
        <end position="201"/>
    </location>
</feature>
<protein>
    <recommendedName>
        <fullName evidence="5">Protein kinase domain-containing protein</fullName>
    </recommendedName>
</protein>
<evidence type="ECO:0000256" key="4">
    <source>
        <dbReference type="SAM" id="MobiDB-lite"/>
    </source>
</evidence>
<feature type="compositionally biased region" description="Basic and acidic residues" evidence="4">
    <location>
        <begin position="21"/>
        <end position="30"/>
    </location>
</feature>
<keyword evidence="7" id="KW-1185">Reference proteome</keyword>
<dbReference type="SUPFAM" id="SSF56112">
    <property type="entry name" value="Protein kinase-like (PK-like)"/>
    <property type="match status" value="1"/>
</dbReference>
<feature type="region of interest" description="Disordered" evidence="4">
    <location>
        <begin position="453"/>
        <end position="492"/>
    </location>
</feature>
<feature type="compositionally biased region" description="Low complexity" evidence="4">
    <location>
        <begin position="254"/>
        <end position="267"/>
    </location>
</feature>
<evidence type="ECO:0000256" key="3">
    <source>
        <dbReference type="PROSITE-ProRule" id="PRU10141"/>
    </source>
</evidence>
<dbReference type="EnsemblMetazoa" id="XM_038189578.1">
    <property type="protein sequence ID" value="XP_038045506.1"/>
    <property type="gene ID" value="LOC119720058"/>
</dbReference>
<dbReference type="Gene3D" id="1.10.510.10">
    <property type="entry name" value="Transferase(Phosphotransferase) domain 1"/>
    <property type="match status" value="1"/>
</dbReference>
<feature type="compositionally biased region" description="Basic residues" evidence="4">
    <location>
        <begin position="387"/>
        <end position="400"/>
    </location>
</feature>
<name>A0A913Z3C3_PATMI</name>
<dbReference type="InterPro" id="IPR051681">
    <property type="entry name" value="Ser/Thr_Kinases-Pseudokinases"/>
</dbReference>
<feature type="compositionally biased region" description="Polar residues" evidence="4">
    <location>
        <begin position="52"/>
        <end position="63"/>
    </location>
</feature>
<evidence type="ECO:0000259" key="5">
    <source>
        <dbReference type="PROSITE" id="PS50011"/>
    </source>
</evidence>
<feature type="compositionally biased region" description="Polar residues" evidence="4">
    <location>
        <begin position="213"/>
        <end position="224"/>
    </location>
</feature>
<feature type="region of interest" description="Disordered" evidence="4">
    <location>
        <begin position="85"/>
        <end position="145"/>
    </location>
</feature>
<dbReference type="OrthoDB" id="6365500at2759"/>
<dbReference type="Proteomes" id="UP000887568">
    <property type="component" value="Unplaced"/>
</dbReference>
<dbReference type="InterPro" id="IPR017441">
    <property type="entry name" value="Protein_kinase_ATP_BS"/>
</dbReference>
<proteinExistence type="predicted"/>
<evidence type="ECO:0000256" key="2">
    <source>
        <dbReference type="ARBA" id="ARBA00022840"/>
    </source>
</evidence>
<dbReference type="AlphaFoldDB" id="A0A913Z3C3"/>
<dbReference type="PROSITE" id="PS00107">
    <property type="entry name" value="PROTEIN_KINASE_ATP"/>
    <property type="match status" value="1"/>
</dbReference>
<dbReference type="PANTHER" id="PTHR44329:SF298">
    <property type="entry name" value="MIXED LINEAGE KINASE DOMAIN-LIKE PROTEIN"/>
    <property type="match status" value="1"/>
</dbReference>
<keyword evidence="2 3" id="KW-0067">ATP-binding</keyword>
<dbReference type="Gene3D" id="3.30.200.20">
    <property type="entry name" value="Phosphorylase Kinase, domain 1"/>
    <property type="match status" value="1"/>
</dbReference>
<dbReference type="PROSITE" id="PS50011">
    <property type="entry name" value="PROTEIN_KINASE_DOM"/>
    <property type="match status" value="1"/>
</dbReference>
<evidence type="ECO:0000313" key="6">
    <source>
        <dbReference type="EnsemblMetazoa" id="XP_038045506.1"/>
    </source>
</evidence>
<feature type="compositionally biased region" description="Polar residues" evidence="4">
    <location>
        <begin position="133"/>
        <end position="145"/>
    </location>
</feature>
<dbReference type="CDD" id="cd00180">
    <property type="entry name" value="PKc"/>
    <property type="match status" value="1"/>
</dbReference>
<feature type="region of interest" description="Disordered" evidence="4">
    <location>
        <begin position="251"/>
        <end position="312"/>
    </location>
</feature>
<feature type="compositionally biased region" description="Basic and acidic residues" evidence="4">
    <location>
        <begin position="108"/>
        <end position="117"/>
    </location>
</feature>
<evidence type="ECO:0000313" key="7">
    <source>
        <dbReference type="Proteomes" id="UP000887568"/>
    </source>
</evidence>
<dbReference type="GO" id="GO:0004674">
    <property type="term" value="F:protein serine/threonine kinase activity"/>
    <property type="evidence" value="ECO:0007669"/>
    <property type="project" value="TreeGrafter"/>
</dbReference>
<dbReference type="Pfam" id="PF00069">
    <property type="entry name" value="Pkinase"/>
    <property type="match status" value="1"/>
</dbReference>
<reference evidence="6" key="1">
    <citation type="submission" date="2022-11" db="UniProtKB">
        <authorList>
            <consortium name="EnsemblMetazoa"/>
        </authorList>
    </citation>
    <scope>IDENTIFICATION</scope>
</reference>
<dbReference type="GO" id="GO:0005524">
    <property type="term" value="F:ATP binding"/>
    <property type="evidence" value="ECO:0007669"/>
    <property type="project" value="UniProtKB-UniRule"/>
</dbReference>
<feature type="region of interest" description="Disordered" evidence="4">
    <location>
        <begin position="326"/>
        <end position="429"/>
    </location>
</feature>
<accession>A0A913Z3C3</accession>
<feature type="region of interest" description="Disordered" evidence="4">
    <location>
        <begin position="1"/>
        <end position="63"/>
    </location>
</feature>